<protein>
    <recommendedName>
        <fullName evidence="7">Pre-mRNA-splicing factor 38</fullName>
    </recommendedName>
</protein>
<gene>
    <name evidence="9" type="ORF">AB1Y20_020498</name>
</gene>
<sequence length="328" mass="37128">MWGKNSANVTDASAASVHGTNPQNLIEKITRSKIYNHAYWKEHCFGLTAESLVDKAMELEYVGGTFGGIREPTVFMQLMLKMLQIQPEKEIVVEFIKNEDYKYVRALGAFYMRLVGRPVEIYQYLEPLYNDYRKIRRRLPEGNYTIVRMDELIDEMLRQTFLFDIALPHLPKRIALQAAGQLAGGRRSALEDDLEELEGGLEELVTAARNEAAAAASKSSGARGEAPPPPPPPPPSTRGEAPAERAKQGAPSKRTRDEAEGGATEPIDVYESKQEARDEEGRRGKGRERRDHSEERARDRERERARRERQRSYSRSPSRSRNSVSAQP</sequence>
<feature type="compositionally biased region" description="Low complexity" evidence="8">
    <location>
        <begin position="210"/>
        <end position="225"/>
    </location>
</feature>
<dbReference type="EMBL" id="JBGBPQ010000004">
    <property type="protein sequence ID" value="KAL1525647.1"/>
    <property type="molecule type" value="Genomic_DNA"/>
</dbReference>
<evidence type="ECO:0000256" key="3">
    <source>
        <dbReference type="ARBA" id="ARBA00022664"/>
    </source>
</evidence>
<keyword evidence="4 7" id="KW-0747">Spliceosome</keyword>
<comment type="caution">
    <text evidence="9">The sequence shown here is derived from an EMBL/GenBank/DDBJ whole genome shotgun (WGS) entry which is preliminary data.</text>
</comment>
<reference evidence="9 10" key="1">
    <citation type="journal article" date="2024" name="Science">
        <title>Giant polyketide synthase enzymes in the biosynthesis of giant marine polyether toxins.</title>
        <authorList>
            <person name="Fallon T.R."/>
            <person name="Shende V.V."/>
            <person name="Wierzbicki I.H."/>
            <person name="Pendleton A.L."/>
            <person name="Watervoot N.F."/>
            <person name="Auber R.P."/>
            <person name="Gonzalez D.J."/>
            <person name="Wisecaver J.H."/>
            <person name="Moore B.S."/>
        </authorList>
    </citation>
    <scope>NUCLEOTIDE SEQUENCE [LARGE SCALE GENOMIC DNA]</scope>
    <source>
        <strain evidence="9 10">12B1</strain>
    </source>
</reference>
<dbReference type="AlphaFoldDB" id="A0AB34JXR6"/>
<name>A0AB34JXR6_PRYPA</name>
<evidence type="ECO:0000256" key="7">
    <source>
        <dbReference type="RuleBase" id="RU367025"/>
    </source>
</evidence>
<feature type="compositionally biased region" description="Pro residues" evidence="8">
    <location>
        <begin position="226"/>
        <end position="236"/>
    </location>
</feature>
<evidence type="ECO:0000256" key="2">
    <source>
        <dbReference type="ARBA" id="ARBA00006164"/>
    </source>
</evidence>
<evidence type="ECO:0000256" key="6">
    <source>
        <dbReference type="ARBA" id="ARBA00023242"/>
    </source>
</evidence>
<evidence type="ECO:0000256" key="1">
    <source>
        <dbReference type="ARBA" id="ARBA00004123"/>
    </source>
</evidence>
<organism evidence="9 10">
    <name type="scientific">Prymnesium parvum</name>
    <name type="common">Toxic golden alga</name>
    <dbReference type="NCBI Taxonomy" id="97485"/>
    <lineage>
        <taxon>Eukaryota</taxon>
        <taxon>Haptista</taxon>
        <taxon>Haptophyta</taxon>
        <taxon>Prymnesiophyceae</taxon>
        <taxon>Prymnesiales</taxon>
        <taxon>Prymnesiaceae</taxon>
        <taxon>Prymnesium</taxon>
    </lineage>
</organism>
<dbReference type="GO" id="GO:0005681">
    <property type="term" value="C:spliceosomal complex"/>
    <property type="evidence" value="ECO:0007669"/>
    <property type="project" value="UniProtKB-KW"/>
</dbReference>
<keyword evidence="5 7" id="KW-0508">mRNA splicing</keyword>
<keyword evidence="3 7" id="KW-0507">mRNA processing</keyword>
<feature type="compositionally biased region" description="Basic and acidic residues" evidence="8">
    <location>
        <begin position="270"/>
        <end position="306"/>
    </location>
</feature>
<evidence type="ECO:0000256" key="4">
    <source>
        <dbReference type="ARBA" id="ARBA00022728"/>
    </source>
</evidence>
<dbReference type="InterPro" id="IPR005037">
    <property type="entry name" value="PRP38"/>
</dbReference>
<feature type="region of interest" description="Disordered" evidence="8">
    <location>
        <begin position="210"/>
        <end position="328"/>
    </location>
</feature>
<evidence type="ECO:0000256" key="5">
    <source>
        <dbReference type="ARBA" id="ARBA00023187"/>
    </source>
</evidence>
<keyword evidence="10" id="KW-1185">Reference proteome</keyword>
<evidence type="ECO:0000313" key="10">
    <source>
        <dbReference type="Proteomes" id="UP001515480"/>
    </source>
</evidence>
<proteinExistence type="inferred from homology"/>
<evidence type="ECO:0000256" key="8">
    <source>
        <dbReference type="SAM" id="MobiDB-lite"/>
    </source>
</evidence>
<comment type="subcellular location">
    <subcellularLocation>
        <location evidence="1 7">Nucleus</location>
    </subcellularLocation>
</comment>
<comment type="similarity">
    <text evidence="2 7">Belongs to the PRP38 family.</text>
</comment>
<accession>A0AB34JXR6</accession>
<dbReference type="Proteomes" id="UP001515480">
    <property type="component" value="Unassembled WGS sequence"/>
</dbReference>
<dbReference type="Pfam" id="PF03371">
    <property type="entry name" value="PRP38"/>
    <property type="match status" value="1"/>
</dbReference>
<dbReference type="PANTHER" id="PTHR23142">
    <property type="entry name" value="PRE-MRNA-SPLICING FACTOR 38A-RELATED"/>
    <property type="match status" value="1"/>
</dbReference>
<keyword evidence="6 7" id="KW-0539">Nucleus</keyword>
<dbReference type="GO" id="GO:0000398">
    <property type="term" value="P:mRNA splicing, via spliceosome"/>
    <property type="evidence" value="ECO:0007669"/>
    <property type="project" value="UniProtKB-UniRule"/>
</dbReference>
<evidence type="ECO:0000313" key="9">
    <source>
        <dbReference type="EMBL" id="KAL1525647.1"/>
    </source>
</evidence>
<comment type="function">
    <text evidence="7">Required for pre-mRNA splicing.</text>
</comment>